<dbReference type="Proteomes" id="UP000245698">
    <property type="component" value="Unassembled WGS sequence"/>
</dbReference>
<feature type="region of interest" description="Disordered" evidence="1">
    <location>
        <begin position="45"/>
        <end position="66"/>
    </location>
</feature>
<evidence type="ECO:0000313" key="3">
    <source>
        <dbReference type="Proteomes" id="UP000245698"/>
    </source>
</evidence>
<reference evidence="3" key="1">
    <citation type="submission" date="2016-12" db="EMBL/GenBank/DDBJ databases">
        <authorList>
            <person name="Brunel B."/>
        </authorList>
    </citation>
    <scope>NUCLEOTIDE SEQUENCE [LARGE SCALE GENOMIC DNA]</scope>
</reference>
<keyword evidence="3" id="KW-1185">Reference proteome</keyword>
<sequence length="66" mass="6960">MAPRAASYTITWDTAAVCAPVGKVRPSLGRVQSFSNLCASGARPLIGDHPQGGVKRRSKLGLTHSR</sequence>
<feature type="compositionally biased region" description="Basic residues" evidence="1">
    <location>
        <begin position="54"/>
        <end position="66"/>
    </location>
</feature>
<proteinExistence type="predicted"/>
<gene>
    <name evidence="2" type="ORF">BQ8482_130210</name>
</gene>
<evidence type="ECO:0000313" key="2">
    <source>
        <dbReference type="EMBL" id="SJM30311.1"/>
    </source>
</evidence>
<dbReference type="AlphaFoldDB" id="A0A2P9AGQ7"/>
<evidence type="ECO:0000256" key="1">
    <source>
        <dbReference type="SAM" id="MobiDB-lite"/>
    </source>
</evidence>
<organism evidence="2 3">
    <name type="scientific">Mesorhizobium delmotii</name>
    <dbReference type="NCBI Taxonomy" id="1631247"/>
    <lineage>
        <taxon>Bacteria</taxon>
        <taxon>Pseudomonadati</taxon>
        <taxon>Pseudomonadota</taxon>
        <taxon>Alphaproteobacteria</taxon>
        <taxon>Hyphomicrobiales</taxon>
        <taxon>Phyllobacteriaceae</taxon>
        <taxon>Mesorhizobium</taxon>
    </lineage>
</organism>
<protein>
    <submittedName>
        <fullName evidence="2">Uncharacterized protein</fullName>
    </submittedName>
</protein>
<accession>A0A2P9AGQ7</accession>
<name>A0A2P9AGQ7_9HYPH</name>
<dbReference type="EMBL" id="FUIG01000019">
    <property type="protein sequence ID" value="SJM30311.1"/>
    <property type="molecule type" value="Genomic_DNA"/>
</dbReference>